<comment type="caution">
    <text evidence="6">The sequence shown here is derived from an EMBL/GenBank/DDBJ whole genome shotgun (WGS) entry which is preliminary data.</text>
</comment>
<dbReference type="InterPro" id="IPR011991">
    <property type="entry name" value="ArsR-like_HTH"/>
</dbReference>
<feature type="compositionally biased region" description="Low complexity" evidence="4">
    <location>
        <begin position="345"/>
        <end position="358"/>
    </location>
</feature>
<accession>A0A371Q3D4</accession>
<dbReference type="CDD" id="cd00090">
    <property type="entry name" value="HTH_ARSR"/>
    <property type="match status" value="1"/>
</dbReference>
<dbReference type="SUPFAM" id="SSF46785">
    <property type="entry name" value="Winged helix' DNA-binding domain"/>
    <property type="match status" value="1"/>
</dbReference>
<dbReference type="Pfam" id="PF19361">
    <property type="entry name" value="DUF5937"/>
    <property type="match status" value="1"/>
</dbReference>
<protein>
    <submittedName>
        <fullName evidence="6">ArsR family transcriptional regulator</fullName>
    </submittedName>
</protein>
<evidence type="ECO:0000256" key="3">
    <source>
        <dbReference type="ARBA" id="ARBA00023163"/>
    </source>
</evidence>
<keyword evidence="3" id="KW-0804">Transcription</keyword>
<dbReference type="AlphaFoldDB" id="A0A371Q3D4"/>
<dbReference type="GO" id="GO:0003700">
    <property type="term" value="F:DNA-binding transcription factor activity"/>
    <property type="evidence" value="ECO:0007669"/>
    <property type="project" value="InterPro"/>
</dbReference>
<evidence type="ECO:0000256" key="2">
    <source>
        <dbReference type="ARBA" id="ARBA00023125"/>
    </source>
</evidence>
<feature type="domain" description="HTH arsR-type" evidence="5">
    <location>
        <begin position="255"/>
        <end position="326"/>
    </location>
</feature>
<dbReference type="InterPro" id="IPR051011">
    <property type="entry name" value="Metal_resp_trans_reg"/>
</dbReference>
<sequence>MLHIHFDDRDVARVQIAAEPDPLWETVLAMHQLAPAGRGVAVHAAWRDRARRELDERGLTRAARLISALAPADARYFPDFLTPDAARDGLAAGLAALRDTPRARLTAESARAALPDRLPRWAGALATGSRQPLDELADAFKEVHRAVIAPDWTEVSATVDCDRSARARTLCHDGVDAMLNTFRPVLRWEPPVLHVDYPYERDLRLHGRGLRLIPSHFCRRRPIALADPGLPPVLVYPVAHSTAWAPATSRSCHPQALSTLLGRTRARILAALDDPATTGELARRLRVSAPSASEHVSALREANLARSHRDGGCVIHALTPLGTALLHGELAPVRLGSGRPPAAPAPHLRATAAPGSSVLPPPGSGPAPRRSRPAGAGR</sequence>
<dbReference type="EMBL" id="QUAC01000128">
    <property type="protein sequence ID" value="REK89246.1"/>
    <property type="molecule type" value="Genomic_DNA"/>
</dbReference>
<proteinExistence type="predicted"/>
<dbReference type="PANTHER" id="PTHR43132:SF8">
    <property type="entry name" value="HTH-TYPE TRANSCRIPTIONAL REGULATOR KMTR"/>
    <property type="match status" value="1"/>
</dbReference>
<dbReference type="SMART" id="SM00418">
    <property type="entry name" value="HTH_ARSR"/>
    <property type="match status" value="1"/>
</dbReference>
<dbReference type="OrthoDB" id="3808065at2"/>
<organism evidence="6 7">
    <name type="scientific">Streptomyces inhibens</name>
    <dbReference type="NCBI Taxonomy" id="2293571"/>
    <lineage>
        <taxon>Bacteria</taxon>
        <taxon>Bacillati</taxon>
        <taxon>Actinomycetota</taxon>
        <taxon>Actinomycetes</taxon>
        <taxon>Kitasatosporales</taxon>
        <taxon>Streptomycetaceae</taxon>
        <taxon>Streptomyces</taxon>
    </lineage>
</organism>
<evidence type="ECO:0000313" key="7">
    <source>
        <dbReference type="Proteomes" id="UP000262477"/>
    </source>
</evidence>
<dbReference type="PANTHER" id="PTHR43132">
    <property type="entry name" value="ARSENICAL RESISTANCE OPERON REPRESSOR ARSR-RELATED"/>
    <property type="match status" value="1"/>
</dbReference>
<evidence type="ECO:0000256" key="1">
    <source>
        <dbReference type="ARBA" id="ARBA00023015"/>
    </source>
</evidence>
<keyword evidence="7" id="KW-1185">Reference proteome</keyword>
<evidence type="ECO:0000313" key="6">
    <source>
        <dbReference type="EMBL" id="REK89246.1"/>
    </source>
</evidence>
<evidence type="ECO:0000256" key="4">
    <source>
        <dbReference type="SAM" id="MobiDB-lite"/>
    </source>
</evidence>
<dbReference type="Pfam" id="PF12840">
    <property type="entry name" value="HTH_20"/>
    <property type="match status" value="1"/>
</dbReference>
<dbReference type="InterPro" id="IPR045981">
    <property type="entry name" value="DUF5937"/>
</dbReference>
<dbReference type="InterPro" id="IPR001845">
    <property type="entry name" value="HTH_ArsR_DNA-bd_dom"/>
</dbReference>
<dbReference type="Proteomes" id="UP000262477">
    <property type="component" value="Unassembled WGS sequence"/>
</dbReference>
<name>A0A371Q3D4_STRIH</name>
<keyword evidence="2" id="KW-0238">DNA-binding</keyword>
<feature type="region of interest" description="Disordered" evidence="4">
    <location>
        <begin position="337"/>
        <end position="378"/>
    </location>
</feature>
<dbReference type="RefSeq" id="WP_128508040.1">
    <property type="nucleotide sequence ID" value="NZ_QUAC01000128.1"/>
</dbReference>
<reference evidence="6 7" key="1">
    <citation type="submission" date="2018-08" db="EMBL/GenBank/DDBJ databases">
        <title>Streptomyces NEAU-D10 sp. nov., a novel Actinomycete isolated from soil.</title>
        <authorList>
            <person name="Jin L."/>
        </authorList>
    </citation>
    <scope>NUCLEOTIDE SEQUENCE [LARGE SCALE GENOMIC DNA]</scope>
    <source>
        <strain evidence="6 7">NEAU-D10</strain>
    </source>
</reference>
<evidence type="ECO:0000259" key="5">
    <source>
        <dbReference type="SMART" id="SM00418"/>
    </source>
</evidence>
<keyword evidence="1" id="KW-0805">Transcription regulation</keyword>
<gene>
    <name evidence="6" type="ORF">DY245_16660</name>
</gene>
<dbReference type="GO" id="GO:0003677">
    <property type="term" value="F:DNA binding"/>
    <property type="evidence" value="ECO:0007669"/>
    <property type="project" value="UniProtKB-KW"/>
</dbReference>
<dbReference type="Gene3D" id="1.10.10.10">
    <property type="entry name" value="Winged helix-like DNA-binding domain superfamily/Winged helix DNA-binding domain"/>
    <property type="match status" value="1"/>
</dbReference>
<dbReference type="InterPro" id="IPR036388">
    <property type="entry name" value="WH-like_DNA-bd_sf"/>
</dbReference>
<dbReference type="InterPro" id="IPR036390">
    <property type="entry name" value="WH_DNA-bd_sf"/>
</dbReference>